<dbReference type="Proteomes" id="UP000772434">
    <property type="component" value="Unassembled WGS sequence"/>
</dbReference>
<dbReference type="OrthoDB" id="654211at2759"/>
<organism evidence="1 2">
    <name type="scientific">Rhodocollybia butyracea</name>
    <dbReference type="NCBI Taxonomy" id="206335"/>
    <lineage>
        <taxon>Eukaryota</taxon>
        <taxon>Fungi</taxon>
        <taxon>Dikarya</taxon>
        <taxon>Basidiomycota</taxon>
        <taxon>Agaricomycotina</taxon>
        <taxon>Agaricomycetes</taxon>
        <taxon>Agaricomycetidae</taxon>
        <taxon>Agaricales</taxon>
        <taxon>Marasmiineae</taxon>
        <taxon>Omphalotaceae</taxon>
        <taxon>Rhodocollybia</taxon>
    </lineage>
</organism>
<evidence type="ECO:0000313" key="2">
    <source>
        <dbReference type="Proteomes" id="UP000772434"/>
    </source>
</evidence>
<protein>
    <submittedName>
        <fullName evidence="1">Uncharacterized protein</fullName>
    </submittedName>
</protein>
<proteinExistence type="predicted"/>
<keyword evidence="2" id="KW-1185">Reference proteome</keyword>
<sequence length="102" mass="11171">MEEMWYTEEMTKTEENKWAHPCHPVTQPYLTPAPVSINFVYASHSNHEFFKGGSYFGSGMATAAGTPAYTPSGSPFLGPLKGMNLHSANPLRAPSPILMPQV</sequence>
<dbReference type="AlphaFoldDB" id="A0A9P5U637"/>
<dbReference type="EMBL" id="JADNRY010000074">
    <property type="protein sequence ID" value="KAF9067382.1"/>
    <property type="molecule type" value="Genomic_DNA"/>
</dbReference>
<gene>
    <name evidence="1" type="ORF">BDP27DRAFT_1422941</name>
</gene>
<comment type="caution">
    <text evidence="1">The sequence shown here is derived from an EMBL/GenBank/DDBJ whole genome shotgun (WGS) entry which is preliminary data.</text>
</comment>
<name>A0A9P5U637_9AGAR</name>
<evidence type="ECO:0000313" key="1">
    <source>
        <dbReference type="EMBL" id="KAF9067382.1"/>
    </source>
</evidence>
<accession>A0A9P5U637</accession>
<reference evidence="1" key="1">
    <citation type="submission" date="2020-11" db="EMBL/GenBank/DDBJ databases">
        <authorList>
            <consortium name="DOE Joint Genome Institute"/>
            <person name="Ahrendt S."/>
            <person name="Riley R."/>
            <person name="Andreopoulos W."/>
            <person name="Labutti K."/>
            <person name="Pangilinan J."/>
            <person name="Ruiz-Duenas F.J."/>
            <person name="Barrasa J.M."/>
            <person name="Sanchez-Garcia M."/>
            <person name="Camarero S."/>
            <person name="Miyauchi S."/>
            <person name="Serrano A."/>
            <person name="Linde D."/>
            <person name="Babiker R."/>
            <person name="Drula E."/>
            <person name="Ayuso-Fernandez I."/>
            <person name="Pacheco R."/>
            <person name="Padilla G."/>
            <person name="Ferreira P."/>
            <person name="Barriuso J."/>
            <person name="Kellner H."/>
            <person name="Castanera R."/>
            <person name="Alfaro M."/>
            <person name="Ramirez L."/>
            <person name="Pisabarro A.G."/>
            <person name="Kuo A."/>
            <person name="Tritt A."/>
            <person name="Lipzen A."/>
            <person name="He G."/>
            <person name="Yan M."/>
            <person name="Ng V."/>
            <person name="Cullen D."/>
            <person name="Martin F."/>
            <person name="Rosso M.-N."/>
            <person name="Henrissat B."/>
            <person name="Hibbett D."/>
            <person name="Martinez A.T."/>
            <person name="Grigoriev I.V."/>
        </authorList>
    </citation>
    <scope>NUCLEOTIDE SEQUENCE</scope>
    <source>
        <strain evidence="1">AH 40177</strain>
    </source>
</reference>